<comment type="caution">
    <text evidence="1">The sequence shown here is derived from an EMBL/GenBank/DDBJ whole genome shotgun (WGS) entry which is preliminary data.</text>
</comment>
<keyword evidence="2" id="KW-1185">Reference proteome</keyword>
<gene>
    <name evidence="1" type="ORF">RPERSI_LOCUS4487</name>
</gene>
<sequence length="263" mass="29600">MAHPLLIKILNVLAYIFLLSANIYSVFEGNKSNSPYHEAHKTYISPAPFVFGVWGLIHFLLGGFVIYQFFPGENEVVVEGINWHFIGISLLNALWLALWEANWLIISFIAILFTSFQISYVYGVLKKQDYAPKNLIDQLLINVPFSLYHAWIAVILTLSFFAIVTPEKTNEEPILLVKIVVVIALLILKSLSATYIEAGDDISGAIVIAWTLIGIFVEQEDLVIHWTALVLAVFSILHIIKGIIFLVIRRNRTGGEYTALNNP</sequence>
<dbReference type="EMBL" id="CAJVQC010006174">
    <property type="protein sequence ID" value="CAG8564031.1"/>
    <property type="molecule type" value="Genomic_DNA"/>
</dbReference>
<evidence type="ECO:0000313" key="1">
    <source>
        <dbReference type="EMBL" id="CAG8564031.1"/>
    </source>
</evidence>
<name>A0ACA9M1A6_9GLOM</name>
<accession>A0ACA9M1A6</accession>
<protein>
    <submittedName>
        <fullName evidence="1">27490_t:CDS:1</fullName>
    </submittedName>
</protein>
<evidence type="ECO:0000313" key="2">
    <source>
        <dbReference type="Proteomes" id="UP000789920"/>
    </source>
</evidence>
<proteinExistence type="predicted"/>
<dbReference type="Proteomes" id="UP000789920">
    <property type="component" value="Unassembled WGS sequence"/>
</dbReference>
<organism evidence="1 2">
    <name type="scientific">Racocetra persica</name>
    <dbReference type="NCBI Taxonomy" id="160502"/>
    <lineage>
        <taxon>Eukaryota</taxon>
        <taxon>Fungi</taxon>
        <taxon>Fungi incertae sedis</taxon>
        <taxon>Mucoromycota</taxon>
        <taxon>Glomeromycotina</taxon>
        <taxon>Glomeromycetes</taxon>
        <taxon>Diversisporales</taxon>
        <taxon>Gigasporaceae</taxon>
        <taxon>Racocetra</taxon>
    </lineage>
</organism>
<reference evidence="1" key="1">
    <citation type="submission" date="2021-06" db="EMBL/GenBank/DDBJ databases">
        <authorList>
            <person name="Kallberg Y."/>
            <person name="Tangrot J."/>
            <person name="Rosling A."/>
        </authorList>
    </citation>
    <scope>NUCLEOTIDE SEQUENCE</scope>
    <source>
        <strain evidence="1">MA461A</strain>
    </source>
</reference>